<dbReference type="STRING" id="118168.MC7420_1067"/>
<dbReference type="EMBL" id="DS989858">
    <property type="protein sequence ID" value="EDX73271.1"/>
    <property type="molecule type" value="Genomic_DNA"/>
</dbReference>
<sequence length="397" mass="46420">MTNNNRPFDNFRLAISKPDYFFGRQKLLANVMRSPFQVRIILGGRRLGKTSTLNAIQWTLFNQNSRAFPVLFNLQQEQPESLDNLRYLLILRLQEALIQKQTQSPNAESRLSLRRTYRRLIRQFSGGEIGISGFKLNVTNPHQERRLIHEDFRQDLLKIIKHLQKHKLEGICFLLDGAEIIVRQDWANDAWSYLRGLKDTDTAINPFLGFCFSGYRDLKDYQQRVGSPLLNIADVEWLGTLTESDTRSLIVQRSQNEDVPLTESGVNTILDWAGYHPYLTQQLINEIFDDYQMGKSRSTESFMLHQQRKHDRDFSAWWDEDQRSYGFSQVEQTVYRTLIQQREGTAETLAEQAQFSFGQVADALEVLTGTGVIHQVDDERYRMGSKLFEEWVVRERR</sequence>
<dbReference type="eggNOG" id="COG1672">
    <property type="taxonomic scope" value="Bacteria"/>
</dbReference>
<dbReference type="PANTHER" id="PTHR34301:SF8">
    <property type="entry name" value="ATPASE DOMAIN-CONTAINING PROTEIN"/>
    <property type="match status" value="1"/>
</dbReference>
<proteinExistence type="predicted"/>
<name>B4VXD3_9CYAN</name>
<organism evidence="2 3">
    <name type="scientific">Coleofasciculus chthonoplastes PCC 7420</name>
    <dbReference type="NCBI Taxonomy" id="118168"/>
    <lineage>
        <taxon>Bacteria</taxon>
        <taxon>Bacillati</taxon>
        <taxon>Cyanobacteriota</taxon>
        <taxon>Cyanophyceae</taxon>
        <taxon>Coleofasciculales</taxon>
        <taxon>Coleofasciculaceae</taxon>
        <taxon>Coleofasciculus</taxon>
    </lineage>
</organism>
<evidence type="ECO:0000313" key="3">
    <source>
        <dbReference type="Proteomes" id="UP000003835"/>
    </source>
</evidence>
<dbReference type="Gene3D" id="1.10.10.10">
    <property type="entry name" value="Winged helix-like DNA-binding domain superfamily/Winged helix DNA-binding domain"/>
    <property type="match status" value="1"/>
</dbReference>
<gene>
    <name evidence="2" type="ORF">MC7420_1067</name>
</gene>
<dbReference type="Proteomes" id="UP000003835">
    <property type="component" value="Unassembled WGS sequence"/>
</dbReference>
<dbReference type="HOGENOM" id="CLU_756343_0_0_3"/>
<protein>
    <recommendedName>
        <fullName evidence="1">Transcription regulator TrmB N-terminal domain-containing protein</fullName>
    </recommendedName>
</protein>
<reference evidence="2 3" key="1">
    <citation type="submission" date="2008-07" db="EMBL/GenBank/DDBJ databases">
        <authorList>
            <person name="Tandeau de Marsac N."/>
            <person name="Ferriera S."/>
            <person name="Johnson J."/>
            <person name="Kravitz S."/>
            <person name="Beeson K."/>
            <person name="Sutton G."/>
            <person name="Rogers Y.-H."/>
            <person name="Friedman R."/>
            <person name="Frazier M."/>
            <person name="Venter J.C."/>
        </authorList>
    </citation>
    <scope>NUCLEOTIDE SEQUENCE [LARGE SCALE GENOMIC DNA]</scope>
    <source>
        <strain evidence="2 3">PCC 7420</strain>
    </source>
</reference>
<feature type="domain" description="Transcription regulator TrmB N-terminal" evidence="1">
    <location>
        <begin position="324"/>
        <end position="382"/>
    </location>
</feature>
<keyword evidence="3" id="KW-1185">Reference proteome</keyword>
<dbReference type="SUPFAM" id="SSF52540">
    <property type="entry name" value="P-loop containing nucleoside triphosphate hydrolases"/>
    <property type="match status" value="1"/>
</dbReference>
<evidence type="ECO:0000259" key="1">
    <source>
        <dbReference type="Pfam" id="PF01978"/>
    </source>
</evidence>
<evidence type="ECO:0000313" key="2">
    <source>
        <dbReference type="EMBL" id="EDX73271.1"/>
    </source>
</evidence>
<dbReference type="Pfam" id="PF01978">
    <property type="entry name" value="TrmB"/>
    <property type="match status" value="1"/>
</dbReference>
<dbReference type="Gene3D" id="3.40.50.300">
    <property type="entry name" value="P-loop containing nucleotide triphosphate hydrolases"/>
    <property type="match status" value="1"/>
</dbReference>
<dbReference type="InterPro" id="IPR036388">
    <property type="entry name" value="WH-like_DNA-bd_sf"/>
</dbReference>
<dbReference type="PANTHER" id="PTHR34301">
    <property type="entry name" value="DNA-BINDING PROTEIN-RELATED"/>
    <property type="match status" value="1"/>
</dbReference>
<dbReference type="AlphaFoldDB" id="B4VXD3"/>
<dbReference type="InterPro" id="IPR002831">
    <property type="entry name" value="Tscrpt_reg_TrmB_N"/>
</dbReference>
<dbReference type="InterPro" id="IPR027417">
    <property type="entry name" value="P-loop_NTPase"/>
</dbReference>
<dbReference type="RefSeq" id="WP_006103328.1">
    <property type="nucleotide sequence ID" value="NZ_DS989858.1"/>
</dbReference>
<accession>B4VXD3</accession>
<dbReference type="OrthoDB" id="494801at2"/>